<feature type="region of interest" description="Disordered" evidence="1">
    <location>
        <begin position="1"/>
        <end position="28"/>
    </location>
</feature>
<feature type="region of interest" description="Disordered" evidence="1">
    <location>
        <begin position="51"/>
        <end position="110"/>
    </location>
</feature>
<evidence type="ECO:0000313" key="2">
    <source>
        <dbReference type="EMBL" id="GAA2117696.1"/>
    </source>
</evidence>
<reference evidence="2 3" key="1">
    <citation type="journal article" date="2019" name="Int. J. Syst. Evol. Microbiol.">
        <title>The Global Catalogue of Microorganisms (GCM) 10K type strain sequencing project: providing services to taxonomists for standard genome sequencing and annotation.</title>
        <authorList>
            <consortium name="The Broad Institute Genomics Platform"/>
            <consortium name="The Broad Institute Genome Sequencing Center for Infectious Disease"/>
            <person name="Wu L."/>
            <person name="Ma J."/>
        </authorList>
    </citation>
    <scope>NUCLEOTIDE SEQUENCE [LARGE SCALE GENOMIC DNA]</scope>
    <source>
        <strain evidence="2 3">JCM 13850</strain>
    </source>
</reference>
<evidence type="ECO:0000256" key="1">
    <source>
        <dbReference type="SAM" id="MobiDB-lite"/>
    </source>
</evidence>
<protein>
    <submittedName>
        <fullName evidence="2">Uncharacterized protein</fullName>
    </submittedName>
</protein>
<gene>
    <name evidence="2" type="ORF">GCM10009727_00180</name>
</gene>
<evidence type="ECO:0000313" key="3">
    <source>
        <dbReference type="Proteomes" id="UP001501020"/>
    </source>
</evidence>
<sequence length="110" mass="12290">MRRHGNSRSDPVSQLHHAQGFENDPQIPAQNAGVLMALGITVTDEELRQHPLRRANEFSDPPIRSERMQRRTSQQVVNIPGPQNPGRRPLVESTFTQTGNKTGNGMGDIR</sequence>
<feature type="compositionally biased region" description="Basic and acidic residues" evidence="1">
    <location>
        <begin position="51"/>
        <end position="69"/>
    </location>
</feature>
<name>A0ABN2XV41_9ACTN</name>
<comment type="caution">
    <text evidence="2">The sequence shown here is derived from an EMBL/GenBank/DDBJ whole genome shotgun (WGS) entry which is preliminary data.</text>
</comment>
<keyword evidence="3" id="KW-1185">Reference proteome</keyword>
<dbReference type="EMBL" id="BAAAMR010000001">
    <property type="protein sequence ID" value="GAA2117696.1"/>
    <property type="molecule type" value="Genomic_DNA"/>
</dbReference>
<organism evidence="2 3">
    <name type="scientific">Actinomadura napierensis</name>
    <dbReference type="NCBI Taxonomy" id="267854"/>
    <lineage>
        <taxon>Bacteria</taxon>
        <taxon>Bacillati</taxon>
        <taxon>Actinomycetota</taxon>
        <taxon>Actinomycetes</taxon>
        <taxon>Streptosporangiales</taxon>
        <taxon>Thermomonosporaceae</taxon>
        <taxon>Actinomadura</taxon>
    </lineage>
</organism>
<proteinExistence type="predicted"/>
<accession>A0ABN2XV41</accession>
<dbReference type="Proteomes" id="UP001501020">
    <property type="component" value="Unassembled WGS sequence"/>
</dbReference>